<evidence type="ECO:0000259" key="1">
    <source>
        <dbReference type="Pfam" id="PF01978"/>
    </source>
</evidence>
<dbReference type="PANTHER" id="PTHR34293:SF1">
    <property type="entry name" value="HTH-TYPE TRANSCRIPTIONAL REGULATOR TRMBL2"/>
    <property type="match status" value="1"/>
</dbReference>
<comment type="caution">
    <text evidence="2">The sequence shown here is derived from an EMBL/GenBank/DDBJ whole genome shotgun (WGS) entry which is preliminary data.</text>
</comment>
<reference evidence="2 3" key="1">
    <citation type="journal article" date="2016" name="Nat. Commun.">
        <title>Thousands of microbial genomes shed light on interconnected biogeochemical processes in an aquifer system.</title>
        <authorList>
            <person name="Anantharaman K."/>
            <person name="Brown C.T."/>
            <person name="Hug L.A."/>
            <person name="Sharon I."/>
            <person name="Castelle C.J."/>
            <person name="Probst A.J."/>
            <person name="Thomas B.C."/>
            <person name="Singh A."/>
            <person name="Wilkins M.J."/>
            <person name="Karaoz U."/>
            <person name="Brodie E.L."/>
            <person name="Williams K.H."/>
            <person name="Hubbard S.S."/>
            <person name="Banfield J.F."/>
        </authorList>
    </citation>
    <scope>NUCLEOTIDE SEQUENCE [LARGE SCALE GENOMIC DNA]</scope>
</reference>
<accession>A0A1F6CM98</accession>
<dbReference type="InterPro" id="IPR036390">
    <property type="entry name" value="WH_DNA-bd_sf"/>
</dbReference>
<sequence length="255" mass="28955">MFPPLKKTFENLGLSEKQIAVLSVLLENGGSMLVTSIGKAAKLNRTTTYDILRELVAKGLASQVKKDGAFRYQSIAPESLPAYVERQREILEESKKEIAELIPQIKLLRSKGRSVPKVQFFEGVEGVRQAYEDILENNPEKFLRGITGMDAVYSNLDETWLEYFLKKRTRLGIRCVDLAPETEGGKRSKADDERFIRTTKFLPPQYNFEGDISIYSNKVAIFSYDRENPVGIIIEDDAIAYMMKQFFDFASSVAK</sequence>
<dbReference type="InterPro" id="IPR036388">
    <property type="entry name" value="WH-like_DNA-bd_sf"/>
</dbReference>
<dbReference type="Gene3D" id="1.10.10.10">
    <property type="entry name" value="Winged helix-like DNA-binding domain superfamily/Winged helix DNA-binding domain"/>
    <property type="match status" value="1"/>
</dbReference>
<organism evidence="2 3">
    <name type="scientific">Candidatus Kaiserbacteria bacterium RIFCSPHIGHO2_01_FULL_54_36</name>
    <dbReference type="NCBI Taxonomy" id="1798482"/>
    <lineage>
        <taxon>Bacteria</taxon>
        <taxon>Candidatus Kaiseribacteriota</taxon>
    </lineage>
</organism>
<dbReference type="EMBL" id="MFKV01000016">
    <property type="protein sequence ID" value="OGG50245.1"/>
    <property type="molecule type" value="Genomic_DNA"/>
</dbReference>
<dbReference type="SUPFAM" id="SSF46785">
    <property type="entry name" value="Winged helix' DNA-binding domain"/>
    <property type="match status" value="1"/>
</dbReference>
<feature type="domain" description="Transcription regulator TrmB N-terminal" evidence="1">
    <location>
        <begin position="11"/>
        <end position="77"/>
    </location>
</feature>
<dbReference type="InterPro" id="IPR051797">
    <property type="entry name" value="TrmB-like"/>
</dbReference>
<evidence type="ECO:0000313" key="2">
    <source>
        <dbReference type="EMBL" id="OGG50245.1"/>
    </source>
</evidence>
<dbReference type="InterPro" id="IPR002831">
    <property type="entry name" value="Tscrpt_reg_TrmB_N"/>
</dbReference>
<evidence type="ECO:0000313" key="3">
    <source>
        <dbReference type="Proteomes" id="UP000178370"/>
    </source>
</evidence>
<name>A0A1F6CM98_9BACT</name>
<dbReference type="Pfam" id="PF01978">
    <property type="entry name" value="TrmB"/>
    <property type="match status" value="1"/>
</dbReference>
<proteinExistence type="predicted"/>
<dbReference type="Proteomes" id="UP000178370">
    <property type="component" value="Unassembled WGS sequence"/>
</dbReference>
<dbReference type="AlphaFoldDB" id="A0A1F6CM98"/>
<dbReference type="STRING" id="1798482.A2763_04685"/>
<dbReference type="PANTHER" id="PTHR34293">
    <property type="entry name" value="HTH-TYPE TRANSCRIPTIONAL REGULATOR TRMBL2"/>
    <property type="match status" value="1"/>
</dbReference>
<protein>
    <recommendedName>
        <fullName evidence="1">Transcription regulator TrmB N-terminal domain-containing protein</fullName>
    </recommendedName>
</protein>
<gene>
    <name evidence="2" type="ORF">A2763_04685</name>
</gene>